<feature type="transmembrane region" description="Helical" evidence="2">
    <location>
        <begin position="354"/>
        <end position="372"/>
    </location>
</feature>
<keyword evidence="2" id="KW-0472">Membrane</keyword>
<reference evidence="3 4" key="1">
    <citation type="submission" date="2012-02" db="EMBL/GenBank/DDBJ databases">
        <title>Complete sequence of chromosome of Singulisphaera acidiphila DSM 18658.</title>
        <authorList>
            <consortium name="US DOE Joint Genome Institute (JGI-PGF)"/>
            <person name="Lucas S."/>
            <person name="Copeland A."/>
            <person name="Lapidus A."/>
            <person name="Glavina del Rio T."/>
            <person name="Dalin E."/>
            <person name="Tice H."/>
            <person name="Bruce D."/>
            <person name="Goodwin L."/>
            <person name="Pitluck S."/>
            <person name="Peters L."/>
            <person name="Ovchinnikova G."/>
            <person name="Chertkov O."/>
            <person name="Kyrpides N."/>
            <person name="Mavromatis K."/>
            <person name="Ivanova N."/>
            <person name="Brettin T."/>
            <person name="Detter J.C."/>
            <person name="Han C."/>
            <person name="Larimer F."/>
            <person name="Land M."/>
            <person name="Hauser L."/>
            <person name="Markowitz V."/>
            <person name="Cheng J.-F."/>
            <person name="Hugenholtz P."/>
            <person name="Woyke T."/>
            <person name="Wu D."/>
            <person name="Tindall B."/>
            <person name="Pomrenke H."/>
            <person name="Brambilla E."/>
            <person name="Klenk H.-P."/>
            <person name="Eisen J.A."/>
        </authorList>
    </citation>
    <scope>NUCLEOTIDE SEQUENCE [LARGE SCALE GENOMIC DNA]</scope>
    <source>
        <strain evidence="4">ATCC BAA-1392 / DSM 18658 / VKM B-2454 / MOB10</strain>
    </source>
</reference>
<dbReference type="Proteomes" id="UP000010798">
    <property type="component" value="Chromosome"/>
</dbReference>
<dbReference type="HOGENOM" id="CLU_733406_0_0_0"/>
<dbReference type="AlphaFoldDB" id="L0DQV0"/>
<feature type="region of interest" description="Disordered" evidence="1">
    <location>
        <begin position="98"/>
        <end position="123"/>
    </location>
</feature>
<name>L0DQV0_SINAD</name>
<keyword evidence="2" id="KW-1133">Transmembrane helix</keyword>
<protein>
    <submittedName>
        <fullName evidence="3">Uncharacterized protein</fullName>
    </submittedName>
</protein>
<evidence type="ECO:0000313" key="3">
    <source>
        <dbReference type="EMBL" id="AGA31368.1"/>
    </source>
</evidence>
<dbReference type="RefSeq" id="WP_015250437.1">
    <property type="nucleotide sequence ID" value="NC_019892.1"/>
</dbReference>
<dbReference type="KEGG" id="saci:Sinac_7328"/>
<sequence length="377" mass="41062">MTDFAARLIHAKNGFAIRFFLTSLVLIGWLSGSAYGQVDNKKQFVDTILDSIKSNYNSIRCLKFSVVTKVQPGQNSSSARTIEGPNQDGGYIRFTPLSSSPSSLSPSTPPSSPSSSPLPPPPRSFVAETRIEAVLKDGKEYYKRFGTFENDISVIKENKLFRYNEKTKTGFIMRADSEVSGALPINPRNYGALLEYQSLDRILEQGEILAVGASSDSAEGKPRKVEAVLRGINNLKITITFNPDANMLPEKMVVNAGVNGCDIIEDRWSYKKVDSLESYFPATYSRVFKNCSDSSKPGATISSSIDLLSSSCPEIDGSVFDFQAPRDAKVLDVFAKNMAGGGSGDRIAAKSRTGLLAVLFALPVVLVIVLLAKRRQV</sequence>
<proteinExistence type="predicted"/>
<dbReference type="EMBL" id="CP003364">
    <property type="protein sequence ID" value="AGA31368.1"/>
    <property type="molecule type" value="Genomic_DNA"/>
</dbReference>
<evidence type="ECO:0000256" key="1">
    <source>
        <dbReference type="SAM" id="MobiDB-lite"/>
    </source>
</evidence>
<evidence type="ECO:0000313" key="4">
    <source>
        <dbReference type="Proteomes" id="UP000010798"/>
    </source>
</evidence>
<feature type="compositionally biased region" description="Pro residues" evidence="1">
    <location>
        <begin position="107"/>
        <end position="123"/>
    </location>
</feature>
<keyword evidence="2" id="KW-0812">Transmembrane</keyword>
<evidence type="ECO:0000256" key="2">
    <source>
        <dbReference type="SAM" id="Phobius"/>
    </source>
</evidence>
<keyword evidence="4" id="KW-1185">Reference proteome</keyword>
<gene>
    <name evidence="3" type="ordered locus">Sinac_7328</name>
</gene>
<accession>L0DQV0</accession>
<organism evidence="3 4">
    <name type="scientific">Singulisphaera acidiphila (strain ATCC BAA-1392 / DSM 18658 / VKM B-2454 / MOB10)</name>
    <dbReference type="NCBI Taxonomy" id="886293"/>
    <lineage>
        <taxon>Bacteria</taxon>
        <taxon>Pseudomonadati</taxon>
        <taxon>Planctomycetota</taxon>
        <taxon>Planctomycetia</taxon>
        <taxon>Isosphaerales</taxon>
        <taxon>Isosphaeraceae</taxon>
        <taxon>Singulisphaera</taxon>
    </lineage>
</organism>